<accession>A0A7Y7QG99</accession>
<keyword evidence="1" id="KW-0812">Transmembrane</keyword>
<feature type="transmembrane region" description="Helical" evidence="1">
    <location>
        <begin position="221"/>
        <end position="248"/>
    </location>
</feature>
<keyword evidence="1" id="KW-1133">Transmembrane helix</keyword>
<comment type="caution">
    <text evidence="2">The sequence shown here is derived from an EMBL/GenBank/DDBJ whole genome shotgun (WGS) entry which is preliminary data.</text>
</comment>
<sequence length="398" mass="44424">MMRYFRFQLHQLLTNRKNLAVIGIALVALICQFVFFPSNQVPPELPTSTVLTRDRDKNVAFINEPHGPHTAMWVPVTRQLVKIENRMLTAQKQQHSQAYVQATLDYLAFVRKNAANPEAQSSPFHYPLTYYFENRQYPDADAAFANITLTRALMTLADQRDPDMTAVHQQTFWQTLFRGALGGWLTALLLITILFANDLLTSEQRHRSIVRSSPLSPWHAINTKTLTVLTALAGVLLLSALVVAGFVIPTHGLGSLTTAIAYFAKDGMTVTVDPIALGIALPIILGLTILLMWLFIRLNLLCQLLFHNELVGLVLSALLLFGEPLYFMHGLAFSVPQTAYYLPGYMNPAAIVSGLQNFRYDTSRMSPLAALIVVGSVIVVLEVILFIITHRRRAAIVK</sequence>
<feature type="transmembrane region" description="Helical" evidence="1">
    <location>
        <begin position="310"/>
        <end position="328"/>
    </location>
</feature>
<evidence type="ECO:0000313" key="2">
    <source>
        <dbReference type="EMBL" id="NVO88577.1"/>
    </source>
</evidence>
<protein>
    <submittedName>
        <fullName evidence="2">ABC transporter permease</fullName>
    </submittedName>
</protein>
<dbReference type="Proteomes" id="UP000542889">
    <property type="component" value="Unassembled WGS sequence"/>
</dbReference>
<dbReference type="RefSeq" id="WP_176818186.1">
    <property type="nucleotide sequence ID" value="NZ_JABXWP010000011.1"/>
</dbReference>
<dbReference type="EMBL" id="JABXWP010000011">
    <property type="protein sequence ID" value="NVO88577.1"/>
    <property type="molecule type" value="Genomic_DNA"/>
</dbReference>
<organism evidence="2 3">
    <name type="scientific">Lacticaseibacillus rhamnosus</name>
    <name type="common">Lactobacillus rhamnosus</name>
    <dbReference type="NCBI Taxonomy" id="47715"/>
    <lineage>
        <taxon>Bacteria</taxon>
        <taxon>Bacillati</taxon>
        <taxon>Bacillota</taxon>
        <taxon>Bacilli</taxon>
        <taxon>Lactobacillales</taxon>
        <taxon>Lactobacillaceae</taxon>
        <taxon>Lacticaseibacillus</taxon>
    </lineage>
</organism>
<feature type="transmembrane region" description="Helical" evidence="1">
    <location>
        <begin position="181"/>
        <end position="200"/>
    </location>
</feature>
<feature type="transmembrane region" description="Helical" evidence="1">
    <location>
        <begin position="368"/>
        <end position="388"/>
    </location>
</feature>
<name>A0A7Y7QG99_LACRH</name>
<gene>
    <name evidence="2" type="ORF">HWN39_08660</name>
</gene>
<evidence type="ECO:0000256" key="1">
    <source>
        <dbReference type="SAM" id="Phobius"/>
    </source>
</evidence>
<evidence type="ECO:0000313" key="3">
    <source>
        <dbReference type="Proteomes" id="UP000542889"/>
    </source>
</evidence>
<proteinExistence type="predicted"/>
<dbReference type="AlphaFoldDB" id="A0A7Y7QG99"/>
<keyword evidence="1" id="KW-0472">Membrane</keyword>
<feature type="transmembrane region" description="Helical" evidence="1">
    <location>
        <begin position="275"/>
        <end position="298"/>
    </location>
</feature>
<reference evidence="2 3" key="1">
    <citation type="submission" date="2020-06" db="EMBL/GenBank/DDBJ databases">
        <title>Lactobacillus rhamnosus QC,genome.</title>
        <authorList>
            <person name="Yi H."/>
            <person name="Jin M."/>
        </authorList>
    </citation>
    <scope>NUCLEOTIDE SEQUENCE [LARGE SCALE GENOMIC DNA]</scope>
    <source>
        <strain evidence="2 3">QC</strain>
    </source>
</reference>
<feature type="transmembrane region" description="Helical" evidence="1">
    <location>
        <begin position="20"/>
        <end position="38"/>
    </location>
</feature>